<keyword evidence="1" id="KW-0808">Transferase</keyword>
<protein>
    <recommendedName>
        <fullName evidence="1">Glycine N-acyltransferase-like protein</fullName>
        <ecNumber evidence="1">2.3.1.-</ecNumber>
    </recommendedName>
</protein>
<dbReference type="GO" id="GO:0005739">
    <property type="term" value="C:mitochondrion"/>
    <property type="evidence" value="ECO:0007669"/>
    <property type="project" value="InterPro"/>
</dbReference>
<dbReference type="OrthoDB" id="6141385at2759"/>
<organism evidence="3 4">
    <name type="scientific">Candidula unifasciata</name>
    <dbReference type="NCBI Taxonomy" id="100452"/>
    <lineage>
        <taxon>Eukaryota</taxon>
        <taxon>Metazoa</taxon>
        <taxon>Spiralia</taxon>
        <taxon>Lophotrochozoa</taxon>
        <taxon>Mollusca</taxon>
        <taxon>Gastropoda</taxon>
        <taxon>Heterobranchia</taxon>
        <taxon>Euthyneura</taxon>
        <taxon>Panpulmonata</taxon>
        <taxon>Eupulmonata</taxon>
        <taxon>Stylommatophora</taxon>
        <taxon>Helicina</taxon>
        <taxon>Helicoidea</taxon>
        <taxon>Geomitridae</taxon>
        <taxon>Candidula</taxon>
    </lineage>
</organism>
<dbReference type="EMBL" id="CAJHNH020003388">
    <property type="protein sequence ID" value="CAG5129188.1"/>
    <property type="molecule type" value="Genomic_DNA"/>
</dbReference>
<dbReference type="PROSITE" id="PS51186">
    <property type="entry name" value="GNAT"/>
    <property type="match status" value="1"/>
</dbReference>
<dbReference type="AlphaFoldDB" id="A0A8S3ZN08"/>
<dbReference type="Pfam" id="PF08445">
    <property type="entry name" value="FR47"/>
    <property type="match status" value="1"/>
</dbReference>
<dbReference type="InterPro" id="IPR013653">
    <property type="entry name" value="GCN5-like_dom"/>
</dbReference>
<dbReference type="Proteomes" id="UP000678393">
    <property type="component" value="Unassembled WGS sequence"/>
</dbReference>
<comment type="caution">
    <text evidence="3">The sequence shown here is derived from an EMBL/GenBank/DDBJ whole genome shotgun (WGS) entry which is preliminary data.</text>
</comment>
<dbReference type="SUPFAM" id="SSF55729">
    <property type="entry name" value="Acyl-CoA N-acyltransferases (Nat)"/>
    <property type="match status" value="1"/>
</dbReference>
<dbReference type="PANTHER" id="PTHR15298:SF1">
    <property type="entry name" value="GLYCINE N-ACYLTRANSFERASE-LIKE PROTEIN"/>
    <property type="match status" value="1"/>
</dbReference>
<evidence type="ECO:0000259" key="2">
    <source>
        <dbReference type="PROSITE" id="PS51186"/>
    </source>
</evidence>
<dbReference type="GO" id="GO:0047961">
    <property type="term" value="F:glycine N-acyltransferase activity"/>
    <property type="evidence" value="ECO:0007669"/>
    <property type="project" value="InterPro"/>
</dbReference>
<dbReference type="Gene3D" id="3.40.630.30">
    <property type="match status" value="1"/>
</dbReference>
<accession>A0A8S3ZN08</accession>
<dbReference type="EC" id="2.3.1.-" evidence="1"/>
<feature type="domain" description="N-acetyltransferase" evidence="2">
    <location>
        <begin position="154"/>
        <end position="289"/>
    </location>
</feature>
<dbReference type="InterPro" id="IPR000182">
    <property type="entry name" value="GNAT_dom"/>
</dbReference>
<dbReference type="InterPro" id="IPR016181">
    <property type="entry name" value="Acyl_CoA_acyltransferase"/>
</dbReference>
<evidence type="ECO:0000313" key="3">
    <source>
        <dbReference type="EMBL" id="CAG5129188.1"/>
    </source>
</evidence>
<gene>
    <name evidence="3" type="ORF">CUNI_LOCUS14746</name>
</gene>
<name>A0A8S3ZN08_9EUPU</name>
<comment type="similarity">
    <text evidence="1">Belongs to the glycine N-acyltransferase family.</text>
</comment>
<keyword evidence="1" id="KW-0012">Acyltransferase</keyword>
<evidence type="ECO:0000313" key="4">
    <source>
        <dbReference type="Proteomes" id="UP000678393"/>
    </source>
</evidence>
<proteinExistence type="inferred from homology"/>
<dbReference type="PANTHER" id="PTHR15298">
    <property type="entry name" value="L-COA N-ACYLTRANSFERASE-RELATED"/>
    <property type="match status" value="1"/>
</dbReference>
<reference evidence="3" key="1">
    <citation type="submission" date="2021-04" db="EMBL/GenBank/DDBJ databases">
        <authorList>
            <consortium name="Molecular Ecology Group"/>
        </authorList>
    </citation>
    <scope>NUCLEOTIDE SEQUENCE</scope>
</reference>
<keyword evidence="4" id="KW-1185">Reference proteome</keyword>
<sequence length="289" mass="32693">MQPLHKVTPEELPVLLEWAAQHLPGAQKIYGTVKEELNGRWQGPTYYTLGWPEILAVGEGPVDASRSQCADFFNDTRHTCVYSPNPEHVEKLLRRPEFLDWTRPIMFHATDPDSVNVVEKISSSTGGQFSQRMSFNLFAAYPGEIAPRPVPDGFELRQLDPDQDAEFVTSTWAYRRNYTVPYVREVLSNFPSVGIFNRQGECVALEIMSEFGTAVLLFTREDHRGRGLASCVVSQLAQRFFQENKPILATVSPQNKAAMDMHQKLGFKVIGKLCWFVHAITSDKVFIAL</sequence>
<dbReference type="InterPro" id="IPR010313">
    <property type="entry name" value="Glycine_N-acyltransferase"/>
</dbReference>
<evidence type="ECO:0000256" key="1">
    <source>
        <dbReference type="RuleBase" id="RU368002"/>
    </source>
</evidence>